<evidence type="ECO:0000256" key="2">
    <source>
        <dbReference type="SAM" id="Phobius"/>
    </source>
</evidence>
<feature type="compositionally biased region" description="Low complexity" evidence="1">
    <location>
        <begin position="128"/>
        <end position="159"/>
    </location>
</feature>
<keyword evidence="2" id="KW-0472">Membrane</keyword>
<proteinExistence type="predicted"/>
<name>A0AAJ0H9B1_9PEZI</name>
<evidence type="ECO:0000256" key="3">
    <source>
        <dbReference type="SAM" id="SignalP"/>
    </source>
</evidence>
<feature type="region of interest" description="Disordered" evidence="1">
    <location>
        <begin position="333"/>
        <end position="363"/>
    </location>
</feature>
<keyword evidence="3" id="KW-0732">Signal</keyword>
<evidence type="ECO:0000313" key="4">
    <source>
        <dbReference type="EMBL" id="KAK3344165.1"/>
    </source>
</evidence>
<reference evidence="4" key="1">
    <citation type="journal article" date="2023" name="Mol. Phylogenet. Evol.">
        <title>Genome-scale phylogeny and comparative genomics of the fungal order Sordariales.</title>
        <authorList>
            <person name="Hensen N."/>
            <person name="Bonometti L."/>
            <person name="Westerberg I."/>
            <person name="Brannstrom I.O."/>
            <person name="Guillou S."/>
            <person name="Cros-Aarteil S."/>
            <person name="Calhoun S."/>
            <person name="Haridas S."/>
            <person name="Kuo A."/>
            <person name="Mondo S."/>
            <person name="Pangilinan J."/>
            <person name="Riley R."/>
            <person name="LaButti K."/>
            <person name="Andreopoulos B."/>
            <person name="Lipzen A."/>
            <person name="Chen C."/>
            <person name="Yan M."/>
            <person name="Daum C."/>
            <person name="Ng V."/>
            <person name="Clum A."/>
            <person name="Steindorff A."/>
            <person name="Ohm R.A."/>
            <person name="Martin F."/>
            <person name="Silar P."/>
            <person name="Natvig D.O."/>
            <person name="Lalanne C."/>
            <person name="Gautier V."/>
            <person name="Ament-Velasquez S.L."/>
            <person name="Kruys A."/>
            <person name="Hutchinson M.I."/>
            <person name="Powell A.J."/>
            <person name="Barry K."/>
            <person name="Miller A.N."/>
            <person name="Grigoriev I.V."/>
            <person name="Debuchy R."/>
            <person name="Gladieux P."/>
            <person name="Hiltunen Thoren M."/>
            <person name="Johannesson H."/>
        </authorList>
    </citation>
    <scope>NUCLEOTIDE SEQUENCE</scope>
    <source>
        <strain evidence="4">CBS 955.72</strain>
    </source>
</reference>
<dbReference type="AlphaFoldDB" id="A0AAJ0H9B1"/>
<feature type="signal peptide" evidence="3">
    <location>
        <begin position="1"/>
        <end position="29"/>
    </location>
</feature>
<feature type="region of interest" description="Disordered" evidence="1">
    <location>
        <begin position="128"/>
        <end position="202"/>
    </location>
</feature>
<protein>
    <submittedName>
        <fullName evidence="4">Uncharacterized protein</fullName>
    </submittedName>
</protein>
<accession>A0AAJ0H9B1</accession>
<keyword evidence="2" id="KW-1133">Transmembrane helix</keyword>
<comment type="caution">
    <text evidence="4">The sequence shown here is derived from an EMBL/GenBank/DDBJ whole genome shotgun (WGS) entry which is preliminary data.</text>
</comment>
<feature type="region of interest" description="Disordered" evidence="1">
    <location>
        <begin position="423"/>
        <end position="500"/>
    </location>
</feature>
<keyword evidence="5" id="KW-1185">Reference proteome</keyword>
<evidence type="ECO:0000313" key="5">
    <source>
        <dbReference type="Proteomes" id="UP001275084"/>
    </source>
</evidence>
<reference evidence="4" key="2">
    <citation type="submission" date="2023-06" db="EMBL/GenBank/DDBJ databases">
        <authorList>
            <consortium name="Lawrence Berkeley National Laboratory"/>
            <person name="Haridas S."/>
            <person name="Hensen N."/>
            <person name="Bonometti L."/>
            <person name="Westerberg I."/>
            <person name="Brannstrom I.O."/>
            <person name="Guillou S."/>
            <person name="Cros-Aarteil S."/>
            <person name="Calhoun S."/>
            <person name="Kuo A."/>
            <person name="Mondo S."/>
            <person name="Pangilinan J."/>
            <person name="Riley R."/>
            <person name="Labutti K."/>
            <person name="Andreopoulos B."/>
            <person name="Lipzen A."/>
            <person name="Chen C."/>
            <person name="Yanf M."/>
            <person name="Daum C."/>
            <person name="Ng V."/>
            <person name="Clum A."/>
            <person name="Steindorff A."/>
            <person name="Ohm R."/>
            <person name="Martin F."/>
            <person name="Silar P."/>
            <person name="Natvig D."/>
            <person name="Lalanne C."/>
            <person name="Gautier V."/>
            <person name="Ament-Velasquez S.L."/>
            <person name="Kruys A."/>
            <person name="Hutchinson M.I."/>
            <person name="Powell A.J."/>
            <person name="Barry K."/>
            <person name="Miller A.N."/>
            <person name="Grigoriev I.V."/>
            <person name="Debuchy R."/>
            <person name="Gladieux P."/>
            <person name="Thoren M.H."/>
            <person name="Johannesson H."/>
        </authorList>
    </citation>
    <scope>NUCLEOTIDE SEQUENCE</scope>
    <source>
        <strain evidence="4">CBS 955.72</strain>
    </source>
</reference>
<feature type="chain" id="PRO_5042527109" evidence="3">
    <location>
        <begin position="30"/>
        <end position="525"/>
    </location>
</feature>
<keyword evidence="2" id="KW-0812">Transmembrane</keyword>
<dbReference type="EMBL" id="JAUIQD010000007">
    <property type="protein sequence ID" value="KAK3344165.1"/>
    <property type="molecule type" value="Genomic_DNA"/>
</dbReference>
<feature type="compositionally biased region" description="Low complexity" evidence="1">
    <location>
        <begin position="459"/>
        <end position="496"/>
    </location>
</feature>
<feature type="compositionally biased region" description="Polar residues" evidence="1">
    <location>
        <begin position="448"/>
        <end position="458"/>
    </location>
</feature>
<feature type="transmembrane region" description="Helical" evidence="2">
    <location>
        <begin position="281"/>
        <end position="303"/>
    </location>
</feature>
<sequence length="525" mass="55114">MAPCRKQQRPLIQLSFFFLILCSASSAWASSNNNNNGVAQEEALAWRRADSRIKVDVTVPEGELDLASNKRPIFWERVDNHQDAPQAAAQPAHVVRDCQAMITPAPSLLSRQDQGQIQALSNQLQQVSEQSRSVSRASQQVSQSSQQLSQSLQQASQRLSETERQLTSARAGQNAAESASRSLSQAAAEASRQVDEVRQSADRAISAASRSANEAMSNGMASATRSFASVLAQASQSVASVVGSAASMAQKAQAEATSVRNEASSQVQQAQGAALSVTQTALAVVGGIIGSSLLTVVAFFLILRYRRSRQRRRSAHMRGASRAANISYPELKGSSSNAASGGRVGGYRASDVESNYSTDDSGYRVDIKEPLPVAVQGSLSRSGTVNGRGTPGVGYALSYYGPGQPGAVNNNTSGGNGMGGVTMSTGSNNKAGGFRLGDAPRGKFTLFPKSNNGSQENMSSASGPPSSAISTTMTASSSGSGRGSPLQQQQPRSSKSYIPSLDTWLRAGTVSPFGTIRKAVSPDRR</sequence>
<feature type="compositionally biased region" description="Polar residues" evidence="1">
    <location>
        <begin position="165"/>
        <end position="185"/>
    </location>
</feature>
<feature type="compositionally biased region" description="Basic and acidic residues" evidence="1">
    <location>
        <begin position="192"/>
        <end position="201"/>
    </location>
</feature>
<evidence type="ECO:0000256" key="1">
    <source>
        <dbReference type="SAM" id="MobiDB-lite"/>
    </source>
</evidence>
<gene>
    <name evidence="4" type="ORF">B0T25DRAFT_573124</name>
</gene>
<dbReference type="Proteomes" id="UP001275084">
    <property type="component" value="Unassembled WGS sequence"/>
</dbReference>
<organism evidence="4 5">
    <name type="scientific">Lasiosphaeria hispida</name>
    <dbReference type="NCBI Taxonomy" id="260671"/>
    <lineage>
        <taxon>Eukaryota</taxon>
        <taxon>Fungi</taxon>
        <taxon>Dikarya</taxon>
        <taxon>Ascomycota</taxon>
        <taxon>Pezizomycotina</taxon>
        <taxon>Sordariomycetes</taxon>
        <taxon>Sordariomycetidae</taxon>
        <taxon>Sordariales</taxon>
        <taxon>Lasiosphaeriaceae</taxon>
        <taxon>Lasiosphaeria</taxon>
    </lineage>
</organism>